<organism evidence="1 2">
    <name type="scientific">Rhamnusium bicolor</name>
    <dbReference type="NCBI Taxonomy" id="1586634"/>
    <lineage>
        <taxon>Eukaryota</taxon>
        <taxon>Metazoa</taxon>
        <taxon>Ecdysozoa</taxon>
        <taxon>Arthropoda</taxon>
        <taxon>Hexapoda</taxon>
        <taxon>Insecta</taxon>
        <taxon>Pterygota</taxon>
        <taxon>Neoptera</taxon>
        <taxon>Endopterygota</taxon>
        <taxon>Coleoptera</taxon>
        <taxon>Polyphaga</taxon>
        <taxon>Cucujiformia</taxon>
        <taxon>Chrysomeloidea</taxon>
        <taxon>Cerambycidae</taxon>
        <taxon>Lepturinae</taxon>
        <taxon>Rhagiini</taxon>
        <taxon>Rhamnusium</taxon>
    </lineage>
</organism>
<sequence length="106" mass="12669">MEDAVLNWLLLEEEEEEEMLVLNFAIKPHRQSERELFKRRTKEGYGNLLIRGHFSCEDDTFRQFFHLNRQQFHFVLNHVGDCITKTPYARVVCPISAEEKLCLTLR</sequence>
<keyword evidence="2" id="KW-1185">Reference proteome</keyword>
<evidence type="ECO:0000313" key="1">
    <source>
        <dbReference type="EMBL" id="KAJ8940660.1"/>
    </source>
</evidence>
<reference evidence="1" key="1">
    <citation type="journal article" date="2023" name="Insect Mol. Biol.">
        <title>Genome sequencing provides insights into the evolution of gene families encoding plant cell wall-degrading enzymes in longhorned beetles.</title>
        <authorList>
            <person name="Shin N.R."/>
            <person name="Okamura Y."/>
            <person name="Kirsch R."/>
            <person name="Pauchet Y."/>
        </authorList>
    </citation>
    <scope>NUCLEOTIDE SEQUENCE</scope>
    <source>
        <strain evidence="1">RBIC_L_NR</strain>
    </source>
</reference>
<dbReference type="EMBL" id="JANEYF010002959">
    <property type="protein sequence ID" value="KAJ8940660.1"/>
    <property type="molecule type" value="Genomic_DNA"/>
</dbReference>
<comment type="caution">
    <text evidence="1">The sequence shown here is derived from an EMBL/GenBank/DDBJ whole genome shotgun (WGS) entry which is preliminary data.</text>
</comment>
<proteinExistence type="predicted"/>
<name>A0AAV8XNZ6_9CUCU</name>
<dbReference type="AlphaFoldDB" id="A0AAV8XNZ6"/>
<accession>A0AAV8XNZ6</accession>
<gene>
    <name evidence="1" type="ORF">NQ314_010635</name>
</gene>
<dbReference type="Proteomes" id="UP001162156">
    <property type="component" value="Unassembled WGS sequence"/>
</dbReference>
<protein>
    <submittedName>
        <fullName evidence="1">Uncharacterized protein</fullName>
    </submittedName>
</protein>
<evidence type="ECO:0000313" key="2">
    <source>
        <dbReference type="Proteomes" id="UP001162156"/>
    </source>
</evidence>